<proteinExistence type="predicted"/>
<dbReference type="Pfam" id="PF22725">
    <property type="entry name" value="GFO_IDH_MocA_C3"/>
    <property type="match status" value="1"/>
</dbReference>
<dbReference type="InterPro" id="IPR052515">
    <property type="entry name" value="Gfo/Idh/MocA_Oxidoreductase"/>
</dbReference>
<dbReference type="InterPro" id="IPR055170">
    <property type="entry name" value="GFO_IDH_MocA-like_dom"/>
</dbReference>
<name>A0A148KL45_9ALTE</name>
<dbReference type="OrthoDB" id="9801953at2"/>
<feature type="domain" description="Gfo/Idh/MocA-like oxidoreductase N-terminal" evidence="2">
    <location>
        <begin position="10"/>
        <end position="121"/>
    </location>
</feature>
<sequence length="387" mass="42649">MPKNTIAKPVRIGVIGLGNIAKQHIDNIVKGAVQHCELTAISSRNGGELATQLAVQHFSDYRALCDSGLVDAVIIATPTMAHFAMAKYALESKLHVMLEKPMGLSSFEGEALLQYADDNTVFALMLNQRTDPTFSKMKEIVDSGVLGPIQRTHWTMTNWFRPEIYFQVSDWRATWKGEGGGMLVNQCIHNLDVFQWICGLPSQVQGFCEFGKYHQIEVEDEVTAYFRYANGATGLFVGSTGEAPGVNRFDIIGDKGSLHFESGQLTLKRNIQSTAEFNLQTDNMFGMPECHSEAIVITAKVNQHAVIMNNFVDAIINGAQLIAPAQDGLASLDMANAMLLSTWQQQPISLPLDRKAYQQALDGKIASSVLRQKSDKQAKVDMAASYR</sequence>
<dbReference type="Proteomes" id="UP000070299">
    <property type="component" value="Unassembled WGS sequence"/>
</dbReference>
<dbReference type="Pfam" id="PF01408">
    <property type="entry name" value="GFO_IDH_MocA"/>
    <property type="match status" value="1"/>
</dbReference>
<gene>
    <name evidence="4" type="ORF">AX660_02410</name>
</gene>
<reference evidence="5" key="1">
    <citation type="submission" date="2016-02" db="EMBL/GenBank/DDBJ databases">
        <authorList>
            <person name="Schultz-Johansen M."/>
            <person name="Glaring M.A."/>
            <person name="Bech P.K."/>
            <person name="Stougaard P."/>
        </authorList>
    </citation>
    <scope>NUCLEOTIDE SEQUENCE [LARGE SCALE GENOMIC DNA]</scope>
    <source>
        <strain evidence="5">S66</strain>
    </source>
</reference>
<dbReference type="Gene3D" id="3.40.50.720">
    <property type="entry name" value="NAD(P)-binding Rossmann-like Domain"/>
    <property type="match status" value="1"/>
</dbReference>
<dbReference type="InterPro" id="IPR000683">
    <property type="entry name" value="Gfo/Idh/MocA-like_OxRdtase_N"/>
</dbReference>
<dbReference type="RefSeq" id="WP_068382021.1">
    <property type="nucleotide sequence ID" value="NZ_LSNE01000018.1"/>
</dbReference>
<accession>A0A148KL45</accession>
<evidence type="ECO:0000313" key="4">
    <source>
        <dbReference type="EMBL" id="KXI27023.1"/>
    </source>
</evidence>
<dbReference type="InterPro" id="IPR036291">
    <property type="entry name" value="NAD(P)-bd_dom_sf"/>
</dbReference>
<evidence type="ECO:0000256" key="1">
    <source>
        <dbReference type="ARBA" id="ARBA00022729"/>
    </source>
</evidence>
<protein>
    <submittedName>
        <fullName evidence="4">Oxidoreductase</fullName>
    </submittedName>
</protein>
<keyword evidence="1" id="KW-0732">Signal</keyword>
<organism evidence="4 5">
    <name type="scientific">Paraglaciecola hydrolytica</name>
    <dbReference type="NCBI Taxonomy" id="1799789"/>
    <lineage>
        <taxon>Bacteria</taxon>
        <taxon>Pseudomonadati</taxon>
        <taxon>Pseudomonadota</taxon>
        <taxon>Gammaproteobacteria</taxon>
        <taxon>Alteromonadales</taxon>
        <taxon>Alteromonadaceae</taxon>
        <taxon>Paraglaciecola</taxon>
    </lineage>
</organism>
<keyword evidence="5" id="KW-1185">Reference proteome</keyword>
<dbReference type="PANTHER" id="PTHR43249:SF1">
    <property type="entry name" value="D-GLUCOSIDE 3-DEHYDROGENASE"/>
    <property type="match status" value="1"/>
</dbReference>
<dbReference type="EMBL" id="LSNE01000018">
    <property type="protein sequence ID" value="KXI27023.1"/>
    <property type="molecule type" value="Genomic_DNA"/>
</dbReference>
<dbReference type="SUPFAM" id="SSF55347">
    <property type="entry name" value="Glyceraldehyde-3-phosphate dehydrogenase-like, C-terminal domain"/>
    <property type="match status" value="1"/>
</dbReference>
<dbReference type="SUPFAM" id="SSF51735">
    <property type="entry name" value="NAD(P)-binding Rossmann-fold domains"/>
    <property type="match status" value="1"/>
</dbReference>
<feature type="domain" description="GFO/IDH/MocA-like oxidoreductase" evidence="3">
    <location>
        <begin position="134"/>
        <end position="258"/>
    </location>
</feature>
<evidence type="ECO:0000259" key="2">
    <source>
        <dbReference type="Pfam" id="PF01408"/>
    </source>
</evidence>
<dbReference type="STRING" id="1799789.AX660_02410"/>
<dbReference type="GO" id="GO:0000166">
    <property type="term" value="F:nucleotide binding"/>
    <property type="evidence" value="ECO:0007669"/>
    <property type="project" value="InterPro"/>
</dbReference>
<evidence type="ECO:0000313" key="5">
    <source>
        <dbReference type="Proteomes" id="UP000070299"/>
    </source>
</evidence>
<comment type="caution">
    <text evidence="4">The sequence shown here is derived from an EMBL/GenBank/DDBJ whole genome shotgun (WGS) entry which is preliminary data.</text>
</comment>
<evidence type="ECO:0000259" key="3">
    <source>
        <dbReference type="Pfam" id="PF22725"/>
    </source>
</evidence>
<dbReference type="Gene3D" id="3.30.360.10">
    <property type="entry name" value="Dihydrodipicolinate Reductase, domain 2"/>
    <property type="match status" value="1"/>
</dbReference>
<dbReference type="AlphaFoldDB" id="A0A148KL45"/>
<dbReference type="PANTHER" id="PTHR43249">
    <property type="entry name" value="UDP-N-ACETYL-2-AMINO-2-DEOXY-D-GLUCURONATE OXIDASE"/>
    <property type="match status" value="1"/>
</dbReference>